<evidence type="ECO:0000313" key="7">
    <source>
        <dbReference type="EMBL" id="ESP88916.1"/>
    </source>
</evidence>
<dbReference type="AlphaFoldDB" id="V4GUV8"/>
<dbReference type="InterPro" id="IPR050090">
    <property type="entry name" value="Tyrosine_recombinase_XerCD"/>
</dbReference>
<proteinExistence type="predicted"/>
<dbReference type="CDD" id="cd00397">
    <property type="entry name" value="DNA_BRE_C"/>
    <property type="match status" value="1"/>
</dbReference>
<keyword evidence="1" id="KW-0229">DNA integration</keyword>
<dbReference type="GO" id="GO:0006310">
    <property type="term" value="P:DNA recombination"/>
    <property type="evidence" value="ECO:0007669"/>
    <property type="project" value="UniProtKB-KW"/>
</dbReference>
<dbReference type="PROSITE" id="PS51900">
    <property type="entry name" value="CB"/>
    <property type="match status" value="1"/>
</dbReference>
<dbReference type="InterPro" id="IPR002104">
    <property type="entry name" value="Integrase_catalytic"/>
</dbReference>
<dbReference type="InterPro" id="IPR013762">
    <property type="entry name" value="Integrase-like_cat_sf"/>
</dbReference>
<evidence type="ECO:0000256" key="2">
    <source>
        <dbReference type="ARBA" id="ARBA00023125"/>
    </source>
</evidence>
<accession>V4GUV8</accession>
<dbReference type="SUPFAM" id="SSF47823">
    <property type="entry name" value="lambda integrase-like, N-terminal domain"/>
    <property type="match status" value="1"/>
</dbReference>
<dbReference type="GO" id="GO:0003677">
    <property type="term" value="F:DNA binding"/>
    <property type="evidence" value="ECO:0007669"/>
    <property type="project" value="UniProtKB-UniRule"/>
</dbReference>
<feature type="domain" description="Tyr recombinase" evidence="5">
    <location>
        <begin position="140"/>
        <end position="350"/>
    </location>
</feature>
<dbReference type="Gene3D" id="1.10.443.10">
    <property type="entry name" value="Intergrase catalytic core"/>
    <property type="match status" value="1"/>
</dbReference>
<dbReference type="Proteomes" id="UP000017840">
    <property type="component" value="Unassembled WGS sequence"/>
</dbReference>
<dbReference type="EMBL" id="ASGZ01000021">
    <property type="protein sequence ID" value="ESP88916.1"/>
    <property type="molecule type" value="Genomic_DNA"/>
</dbReference>
<dbReference type="Gene3D" id="1.10.150.130">
    <property type="match status" value="1"/>
</dbReference>
<dbReference type="eggNOG" id="arCOG01241">
    <property type="taxonomic scope" value="Archaea"/>
</dbReference>
<dbReference type="RefSeq" id="WP_023393891.1">
    <property type="nucleotide sequence ID" value="NZ_ASGZ01000021.1"/>
</dbReference>
<dbReference type="PANTHER" id="PTHR30349:SF41">
    <property type="entry name" value="INTEGRASE_RECOMBINASE PROTEIN MJ0367-RELATED"/>
    <property type="match status" value="1"/>
</dbReference>
<organism evidence="7 8">
    <name type="scientific">Candidatus Halobonum tyrrellensis G22</name>
    <dbReference type="NCBI Taxonomy" id="1324957"/>
    <lineage>
        <taxon>Archaea</taxon>
        <taxon>Methanobacteriati</taxon>
        <taxon>Methanobacteriota</taxon>
        <taxon>Stenosarchaea group</taxon>
        <taxon>Halobacteria</taxon>
        <taxon>Halobacteriales</taxon>
        <taxon>Haloferacaceae</taxon>
        <taxon>Candidatus Halobonum</taxon>
    </lineage>
</organism>
<evidence type="ECO:0000256" key="4">
    <source>
        <dbReference type="PROSITE-ProRule" id="PRU01248"/>
    </source>
</evidence>
<dbReference type="InterPro" id="IPR011010">
    <property type="entry name" value="DNA_brk_join_enz"/>
</dbReference>
<reference evidence="7 8" key="1">
    <citation type="journal article" date="2013" name="Genome Announc.">
        <title>Draft Genome Sequence of 'Candidatus Halobonum tyrrellensis' Strain G22, Isolated from the Hypersaline Waters of Lake Tyrrell, Australia.</title>
        <authorList>
            <person name="Ugalde J.A."/>
            <person name="Narasingarao P."/>
            <person name="Kuo S."/>
            <person name="Podell S."/>
            <person name="Allen E.E."/>
        </authorList>
    </citation>
    <scope>NUCLEOTIDE SEQUENCE [LARGE SCALE GENOMIC DNA]</scope>
    <source>
        <strain evidence="7 8">G22</strain>
    </source>
</reference>
<dbReference type="SUPFAM" id="SSF56349">
    <property type="entry name" value="DNA breaking-rejoining enzymes"/>
    <property type="match status" value="1"/>
</dbReference>
<dbReference type="OrthoDB" id="142231at2157"/>
<sequence>MDRTEKGQFVAKHKLREHQDLYNDYGGWVETNREKSTTIERLKAGVKAWLWWCENNDVDPLSVDTTDIRTYIVDIRSQYADTTLTRQIASVSKYYQYLENDPRTGVNYEDNPVAPISLPKDYGVKETSEYVRVLHREGRNDIIALPKKTIEKMFKPSAIPGKNPATRTRNELIVRLAWQTACRADELSRMRTRKIDWNERDIEIRSSKLDPEDHPDLYYRHVWWEPDLDLLMRRWVDSHRAQFSTYADNSPYLFLSTHGENLKPSTISRIIKEAANNAGIQEPLLQDAEGGVKQWLVTAHRLRHSRISHLANEVDDFKLHFLRMMAGHANFDTTLGYVESNWESARSGYHSALRNT</sequence>
<gene>
    <name evidence="7" type="ORF">K933_06518</name>
</gene>
<protein>
    <submittedName>
        <fullName evidence="7">Integrase</fullName>
    </submittedName>
</protein>
<evidence type="ECO:0000256" key="3">
    <source>
        <dbReference type="ARBA" id="ARBA00023172"/>
    </source>
</evidence>
<dbReference type="InterPro" id="IPR044068">
    <property type="entry name" value="CB"/>
</dbReference>
<keyword evidence="8" id="KW-1185">Reference proteome</keyword>
<dbReference type="PANTHER" id="PTHR30349">
    <property type="entry name" value="PHAGE INTEGRASE-RELATED"/>
    <property type="match status" value="1"/>
</dbReference>
<evidence type="ECO:0000259" key="6">
    <source>
        <dbReference type="PROSITE" id="PS51900"/>
    </source>
</evidence>
<dbReference type="Pfam" id="PF00589">
    <property type="entry name" value="Phage_integrase"/>
    <property type="match status" value="1"/>
</dbReference>
<dbReference type="InterPro" id="IPR010998">
    <property type="entry name" value="Integrase_recombinase_N"/>
</dbReference>
<keyword evidence="3" id="KW-0233">DNA recombination</keyword>
<evidence type="ECO:0000313" key="8">
    <source>
        <dbReference type="Proteomes" id="UP000017840"/>
    </source>
</evidence>
<evidence type="ECO:0000259" key="5">
    <source>
        <dbReference type="PROSITE" id="PS51898"/>
    </source>
</evidence>
<keyword evidence="2 4" id="KW-0238">DNA-binding</keyword>
<dbReference type="Pfam" id="PF02899">
    <property type="entry name" value="Phage_int_SAM_1"/>
    <property type="match status" value="1"/>
</dbReference>
<dbReference type="PROSITE" id="PS51898">
    <property type="entry name" value="TYR_RECOMBINASE"/>
    <property type="match status" value="1"/>
</dbReference>
<comment type="caution">
    <text evidence="7">The sequence shown here is derived from an EMBL/GenBank/DDBJ whole genome shotgun (WGS) entry which is preliminary data.</text>
</comment>
<evidence type="ECO:0000256" key="1">
    <source>
        <dbReference type="ARBA" id="ARBA00022908"/>
    </source>
</evidence>
<dbReference type="GO" id="GO:0015074">
    <property type="term" value="P:DNA integration"/>
    <property type="evidence" value="ECO:0007669"/>
    <property type="project" value="UniProtKB-KW"/>
</dbReference>
<name>V4GUV8_9EURY</name>
<dbReference type="InterPro" id="IPR004107">
    <property type="entry name" value="Integrase_SAM-like_N"/>
</dbReference>
<feature type="domain" description="Core-binding (CB)" evidence="6">
    <location>
        <begin position="16"/>
        <end position="99"/>
    </location>
</feature>